<evidence type="ECO:0000259" key="5">
    <source>
        <dbReference type="PROSITE" id="PS01124"/>
    </source>
</evidence>
<dbReference type="InterPro" id="IPR029062">
    <property type="entry name" value="Class_I_gatase-like"/>
</dbReference>
<dbReference type="PROSITE" id="PS00041">
    <property type="entry name" value="HTH_ARAC_FAMILY_1"/>
    <property type="match status" value="1"/>
</dbReference>
<dbReference type="OrthoDB" id="4117137at2"/>
<evidence type="ECO:0000256" key="2">
    <source>
        <dbReference type="ARBA" id="ARBA00023125"/>
    </source>
</evidence>
<dbReference type="Gene3D" id="3.40.50.880">
    <property type="match status" value="1"/>
</dbReference>
<dbReference type="PANTHER" id="PTHR43130:SF3">
    <property type="entry name" value="HTH-TYPE TRANSCRIPTIONAL REGULATOR RV1931C"/>
    <property type="match status" value="1"/>
</dbReference>
<evidence type="ECO:0000313" key="6">
    <source>
        <dbReference type="EMBL" id="QDY80114.1"/>
    </source>
</evidence>
<dbReference type="EMBL" id="CP042266">
    <property type="protein sequence ID" value="QDY80114.1"/>
    <property type="molecule type" value="Genomic_DNA"/>
</dbReference>
<feature type="compositionally biased region" description="Gly residues" evidence="4">
    <location>
        <begin position="211"/>
        <end position="221"/>
    </location>
</feature>
<dbReference type="GO" id="GO:0003700">
    <property type="term" value="F:DNA-binding transcription factor activity"/>
    <property type="evidence" value="ECO:0007669"/>
    <property type="project" value="InterPro"/>
</dbReference>
<feature type="region of interest" description="Disordered" evidence="4">
    <location>
        <begin position="199"/>
        <end position="221"/>
    </location>
</feature>
<evidence type="ECO:0000313" key="7">
    <source>
        <dbReference type="Proteomes" id="UP000320580"/>
    </source>
</evidence>
<dbReference type="SMART" id="SM00342">
    <property type="entry name" value="HTH_ARAC"/>
    <property type="match status" value="1"/>
</dbReference>
<evidence type="ECO:0000256" key="4">
    <source>
        <dbReference type="SAM" id="MobiDB-lite"/>
    </source>
</evidence>
<dbReference type="InterPro" id="IPR018060">
    <property type="entry name" value="HTH_AraC"/>
</dbReference>
<sequence length="345" mass="35653">MNVVALLVLDGVPGDQLTTPGQLFGAVAGVSCQRAGYELRICSGAGSVTTAGPGAFRVATLWGTDGLDGAGTVIVPGYGGFRDEPPAGVLEAVRAAAGRGSRIGAVGTGTFALAAAGLLDGRRATTDWRHIEELARRYPGVGAGPGDAPVADGPYLTSAGVLGGKDLCLRIIGEDHGEAMAHEVDRRLFLRLPAPPAGAAGRVPPAPAPGPGGAYDPGPGGTDGLGPTLRWLEEELHRPLTLDSIAARAGTSVRTLTRRFRAVTGLSPLQYLLRARMRRAQWLLERGDASVERIAAETGLGTPANLRHHFQRVNGTTPGVYRAAFRSMVGMFTPDHEIAAADGPV</sequence>
<dbReference type="InterPro" id="IPR009057">
    <property type="entry name" value="Homeodomain-like_sf"/>
</dbReference>
<dbReference type="Gene3D" id="1.10.10.60">
    <property type="entry name" value="Homeodomain-like"/>
    <property type="match status" value="1"/>
</dbReference>
<dbReference type="InterPro" id="IPR018062">
    <property type="entry name" value="HTH_AraC-typ_CS"/>
</dbReference>
<keyword evidence="7" id="KW-1185">Reference proteome</keyword>
<dbReference type="SUPFAM" id="SSF46689">
    <property type="entry name" value="Homeodomain-like"/>
    <property type="match status" value="2"/>
</dbReference>
<dbReference type="InterPro" id="IPR052158">
    <property type="entry name" value="INH-QAR"/>
</dbReference>
<dbReference type="SUPFAM" id="SSF52317">
    <property type="entry name" value="Class I glutamine amidotransferase-like"/>
    <property type="match status" value="1"/>
</dbReference>
<dbReference type="PROSITE" id="PS01124">
    <property type="entry name" value="HTH_ARAC_FAMILY_2"/>
    <property type="match status" value="1"/>
</dbReference>
<name>A0A5B8JIB7_9ACTN</name>
<accession>A0A5B8JIB7</accession>
<organism evidence="6 7">
    <name type="scientific">Streptomyces qinzhouensis</name>
    <dbReference type="NCBI Taxonomy" id="2599401"/>
    <lineage>
        <taxon>Bacteria</taxon>
        <taxon>Bacillati</taxon>
        <taxon>Actinomycetota</taxon>
        <taxon>Actinomycetes</taxon>
        <taxon>Kitasatosporales</taxon>
        <taxon>Streptomycetaceae</taxon>
        <taxon>Streptomyces</taxon>
    </lineage>
</organism>
<dbReference type="Pfam" id="PF01965">
    <property type="entry name" value="DJ-1_PfpI"/>
    <property type="match status" value="1"/>
</dbReference>
<dbReference type="Pfam" id="PF12833">
    <property type="entry name" value="HTH_18"/>
    <property type="match status" value="1"/>
</dbReference>
<keyword evidence="1" id="KW-0805">Transcription regulation</keyword>
<dbReference type="AlphaFoldDB" id="A0A5B8JIB7"/>
<dbReference type="GO" id="GO:0043565">
    <property type="term" value="F:sequence-specific DNA binding"/>
    <property type="evidence" value="ECO:0007669"/>
    <property type="project" value="InterPro"/>
</dbReference>
<feature type="domain" description="HTH araC/xylS-type" evidence="5">
    <location>
        <begin position="226"/>
        <end position="324"/>
    </location>
</feature>
<dbReference type="RefSeq" id="WP_146483511.1">
    <property type="nucleotide sequence ID" value="NZ_CP042266.1"/>
</dbReference>
<dbReference type="PANTHER" id="PTHR43130">
    <property type="entry name" value="ARAC-FAMILY TRANSCRIPTIONAL REGULATOR"/>
    <property type="match status" value="1"/>
</dbReference>
<dbReference type="InterPro" id="IPR002818">
    <property type="entry name" value="DJ-1/PfpI"/>
</dbReference>
<dbReference type="Proteomes" id="UP000320580">
    <property type="component" value="Chromosome"/>
</dbReference>
<keyword evidence="2" id="KW-0238">DNA-binding</keyword>
<evidence type="ECO:0000256" key="1">
    <source>
        <dbReference type="ARBA" id="ARBA00023015"/>
    </source>
</evidence>
<dbReference type="KEGG" id="sqz:FQU76_30455"/>
<evidence type="ECO:0000256" key="3">
    <source>
        <dbReference type="ARBA" id="ARBA00023163"/>
    </source>
</evidence>
<protein>
    <submittedName>
        <fullName evidence="6">Helix-turn-helix domain-containing protein</fullName>
    </submittedName>
</protein>
<reference evidence="6 7" key="1">
    <citation type="submission" date="2019-07" db="EMBL/GenBank/DDBJ databases">
        <authorList>
            <person name="Zhu P."/>
        </authorList>
    </citation>
    <scope>NUCLEOTIDE SEQUENCE [LARGE SCALE GENOMIC DNA]</scope>
    <source>
        <strain evidence="6 7">SSL-25</strain>
    </source>
</reference>
<proteinExistence type="predicted"/>
<gene>
    <name evidence="6" type="ORF">FQU76_30455</name>
</gene>
<keyword evidence="3" id="KW-0804">Transcription</keyword>